<protein>
    <submittedName>
        <fullName evidence="1">Predicted protein</fullName>
    </submittedName>
</protein>
<organism evidence="1">
    <name type="scientific">Hordeum vulgare subsp. vulgare</name>
    <name type="common">Domesticated barley</name>
    <dbReference type="NCBI Taxonomy" id="112509"/>
    <lineage>
        <taxon>Eukaryota</taxon>
        <taxon>Viridiplantae</taxon>
        <taxon>Streptophyta</taxon>
        <taxon>Embryophyta</taxon>
        <taxon>Tracheophyta</taxon>
        <taxon>Spermatophyta</taxon>
        <taxon>Magnoliopsida</taxon>
        <taxon>Liliopsida</taxon>
        <taxon>Poales</taxon>
        <taxon>Poaceae</taxon>
        <taxon>BOP clade</taxon>
        <taxon>Pooideae</taxon>
        <taxon>Triticodae</taxon>
        <taxon>Triticeae</taxon>
        <taxon>Hordeinae</taxon>
        <taxon>Hordeum</taxon>
    </lineage>
</organism>
<evidence type="ECO:0000313" key="1">
    <source>
        <dbReference type="EMBL" id="BAK06238.1"/>
    </source>
</evidence>
<dbReference type="EMBL" id="AK375043">
    <property type="protein sequence ID" value="BAK06238.1"/>
    <property type="molecule type" value="mRNA"/>
</dbReference>
<dbReference type="AlphaFoldDB" id="F2EFW6"/>
<name>F2EFW6_HORVV</name>
<proteinExistence type="evidence at transcript level"/>
<sequence length="120" mass="14360">MGGTISKDKIHAFKTKMTDEPIYRHRAYQVQKQEKITKRWTMHGGYCLTKKYCRTSHPPVTKSFEIWIFLSYITIPKPHQPEHFFRTWWDLSPASQEYFHHVADQPTKGDNFTSEMDSMY</sequence>
<accession>F2EFW6</accession>
<reference evidence="1" key="1">
    <citation type="journal article" date="2011" name="Plant Physiol.">
        <title>Comprehensive sequence analysis of 24,783 barley full-length cDNAs derived from 12 clone libraries.</title>
        <authorList>
            <person name="Matsumoto T."/>
            <person name="Tanaka T."/>
            <person name="Sakai H."/>
            <person name="Amano N."/>
            <person name="Kanamori H."/>
            <person name="Kurita K."/>
            <person name="Kikuta A."/>
            <person name="Kamiya K."/>
            <person name="Yamamoto M."/>
            <person name="Ikawa H."/>
            <person name="Fujii N."/>
            <person name="Hori K."/>
            <person name="Itoh T."/>
            <person name="Sato K."/>
        </authorList>
    </citation>
    <scope>NUCLEOTIDE SEQUENCE</scope>
    <source>
        <tissue evidence="1">Flower</tissue>
    </source>
</reference>